<evidence type="ECO:0000313" key="62">
    <source>
        <dbReference type="EMBL" id="QAX33352.1"/>
    </source>
</evidence>
<dbReference type="EMBL" id="MF611878">
    <property type="protein sequence ID" value="ASZ84401.1"/>
    <property type="molecule type" value="Genomic_DNA"/>
</dbReference>
<evidence type="ECO:0000313" key="31">
    <source>
        <dbReference type="EMBL" id="ASV45142.1"/>
    </source>
</evidence>
<evidence type="ECO:0000313" key="38">
    <source>
        <dbReference type="EMBL" id="ATG85632.1"/>
    </source>
</evidence>
<evidence type="ECO:0000313" key="68">
    <source>
        <dbReference type="EMBL" id="QCO90888.1"/>
    </source>
</evidence>
<dbReference type="EMBL" id="MH410564">
    <property type="protein sequence ID" value="QAA95743.1"/>
    <property type="molecule type" value="Genomic_DNA"/>
</dbReference>
<organism evidence="17">
    <name type="scientific">Porcine circovirus 3</name>
    <dbReference type="NCBI Taxonomy" id="1868221"/>
    <lineage>
        <taxon>Viruses</taxon>
        <taxon>Monodnaviria</taxon>
        <taxon>Shotokuvirae</taxon>
        <taxon>Cressdnaviricota</taxon>
        <taxon>Arfiviricetes</taxon>
        <taxon>Cirlivirales</taxon>
        <taxon>Circoviridae</taxon>
        <taxon>Circovirus</taxon>
        <taxon>Circovirus porcine3</taxon>
    </lineage>
</organism>
<dbReference type="EMBL" id="MH603545">
    <property type="protein sequence ID" value="QEQ92538.1"/>
    <property type="molecule type" value="Genomic_DNA"/>
</dbReference>
<dbReference type="Proteomes" id="UP000287716">
    <property type="component" value="Genome"/>
</dbReference>
<dbReference type="EMBL" id="MK033207">
    <property type="protein sequence ID" value="QCO90856.1"/>
    <property type="molecule type" value="Genomic_DNA"/>
</dbReference>
<reference evidence="65" key="27">
    <citation type="submission" date="2018-10" db="EMBL/GenBank/DDBJ databases">
        <title>Prevalence of porcine circovirus type 3 in pigs in the southeastern Chinese province of Zhejiang.</title>
        <authorList>
            <person name="Geng S."/>
            <person name="Zhu Y."/>
            <person name="Luo H."/>
            <person name="Liu Y."/>
            <person name="Chen C."/>
            <person name="Xu W."/>
            <person name="Chen Y."/>
            <person name="Li X."/>
            <person name="Fang W."/>
        </authorList>
    </citation>
    <scope>NUCLEOTIDE SEQUENCE</scope>
    <source>
        <strain evidence="65">PCV3-CN-ZJ-HuZ-1-2017</strain>
        <strain evidence="66">PCV3-CN-ZJ-HZ-2-2017</strain>
        <strain evidence="67">PCV3-CN-ZJ-JX-2017</strain>
        <strain evidence="68">PCV3-CN-ZJ-SX-1-2014</strain>
    </source>
</reference>
<dbReference type="EMBL" id="MF374971">
    <property type="protein sequence ID" value="ATX75168.1"/>
    <property type="molecule type" value="Genomic_DNA"/>
</dbReference>
<reference evidence="49" key="14">
    <citation type="submission" date="2017-10" db="EMBL/GenBank/DDBJ databases">
        <title>Genetic variation analysis of novel porcine circovirus type 3 in China, 2017.</title>
        <authorList>
            <person name="Jiang Z."/>
            <person name="Cai R."/>
            <person name="Cu P."/>
            <person name="Song S."/>
            <person name="Li Y."/>
            <person name="Go H."/>
            <person name="Li C."/>
        </authorList>
    </citation>
    <scope>NUCLEOTIDE SEQUENCE [LARGE SCALE GENOMIC DNA]</scope>
    <source>
        <strain evidence="49">GD-FS/2017</strain>
        <strain evidence="50">GX-920/2017</strain>
    </source>
</reference>
<dbReference type="EMBL" id="MF593110">
    <property type="protein sequence ID" value="AWX35447.1"/>
    <property type="molecule type" value="Genomic_DNA"/>
</dbReference>
<evidence type="ECO:0000313" key="27">
    <source>
        <dbReference type="EMBL" id="ASV45126.1"/>
    </source>
</evidence>
<evidence type="ECO:0000313" key="71">
    <source>
        <dbReference type="EMBL" id="QCW64040.1"/>
    </source>
</evidence>
<dbReference type="EMBL" id="KY075993">
    <property type="protein sequence ID" value="ARD71107.1"/>
    <property type="molecule type" value="Genomic_DNA"/>
</dbReference>
<evidence type="ECO:0000313" key="33">
    <source>
        <dbReference type="EMBL" id="ASV45144.1"/>
    </source>
</evidence>
<dbReference type="EMBL" id="MG253678">
    <property type="protein sequence ID" value="AXZ78390.1"/>
    <property type="molecule type" value="Genomic_DNA"/>
</dbReference>
<dbReference type="EMBL" id="KY354069">
    <property type="protein sequence ID" value="ASV45142.1"/>
    <property type="molecule type" value="Genomic_DNA"/>
</dbReference>
<reference evidence="17" key="2">
    <citation type="submission" date="2016-08" db="EMBL/GenBank/DDBJ databases">
        <authorList>
            <person name="Seilhamer J.J."/>
        </authorList>
    </citation>
    <scope>NUCLEOTIDE SEQUENCE</scope>
    <source>
        <strain evidence="17">PCV3-US/MO2015</strain>
    </source>
</reference>
<dbReference type="EMBL" id="MF155643">
    <property type="protein sequence ID" value="ASE06179.1"/>
    <property type="molecule type" value="Genomic_DNA"/>
</dbReference>
<dbReference type="EMBL" id="KY354054">
    <property type="protein sequence ID" value="ASV45127.1"/>
    <property type="molecule type" value="Genomic_DNA"/>
</dbReference>
<evidence type="ECO:0000256" key="7">
    <source>
        <dbReference type="ARBA" id="ARBA00022562"/>
    </source>
</evidence>
<evidence type="ECO:0000313" key="57">
    <source>
        <dbReference type="EMBL" id="AYS80478.1"/>
    </source>
</evidence>
<reference evidence="40" key="8">
    <citation type="submission" date="2017-06" db="EMBL/GenBank/DDBJ databases">
        <title>Identification and genetic characterization of porcine circovirus type 3 in Guangxi, China.</title>
        <authorList>
            <person name="Li J."/>
            <person name="He H.L."/>
            <person name="Pan Y."/>
        </authorList>
    </citation>
    <scope>NUCLEOTIDE SEQUENCE</scope>
    <source>
        <strain evidence="40">PCV3/CN/Guangxi002/2017</strain>
    </source>
</reference>
<dbReference type="EMBL" id="MH277110">
    <property type="protein sequence ID" value="AYS80476.1"/>
    <property type="molecule type" value="Genomic_DNA"/>
</dbReference>
<dbReference type="EMBL" id="MG770388">
    <property type="protein sequence ID" value="AYC07638.1"/>
    <property type="molecule type" value="Genomic_DNA"/>
</dbReference>
<reference evidence="54" key="20">
    <citation type="submission" date="2018-01" db="EMBL/GenBank/DDBJ databases">
        <title>Identification and genetic characterization of porcine circovirus type 3 in Guangdong, China.</title>
        <authorList>
            <person name="Zhang L."/>
            <person name="Luo Y."/>
            <person name="Cui S."/>
        </authorList>
    </citation>
    <scope>NUCLEOTIDE SEQUENCE</scope>
    <source>
        <strain evidence="54">PCV3/GD/2016</strain>
    </source>
</reference>
<dbReference type="EMBL" id="KY354052">
    <property type="protein sequence ID" value="ASV45125.1"/>
    <property type="molecule type" value="Genomic_DNA"/>
</dbReference>
<evidence type="ECO:0000313" key="76">
    <source>
        <dbReference type="EMBL" id="QEQ92526.1"/>
    </source>
</evidence>
<dbReference type="Proteomes" id="UP000287169">
    <property type="component" value="Genome"/>
</dbReference>
<evidence type="ECO:0000313" key="19">
    <source>
        <dbReference type="EMBL" id="APW77759.1"/>
    </source>
</evidence>
<dbReference type="EMBL" id="MH603550">
    <property type="protein sequence ID" value="QEQ92548.1"/>
    <property type="molecule type" value="Genomic_DNA"/>
</dbReference>
<evidence type="ECO:0000313" key="41">
    <source>
        <dbReference type="EMBL" id="AVA16986.1"/>
    </source>
</evidence>
<evidence type="ECO:0000313" key="77">
    <source>
        <dbReference type="EMBL" id="QEQ92538.1"/>
    </source>
</evidence>
<dbReference type="EMBL" id="MG253683">
    <property type="protein sequence ID" value="AXZ78400.1"/>
    <property type="molecule type" value="Genomic_DNA"/>
</dbReference>
<evidence type="ECO:0000313" key="37">
    <source>
        <dbReference type="EMBL" id="ATG85627.1"/>
    </source>
</evidence>
<evidence type="ECO:0000313" key="87">
    <source>
        <dbReference type="EMBL" id="QMJ15113.1"/>
    </source>
</evidence>
<dbReference type="Proteomes" id="UP000286691">
    <property type="component" value="Segment"/>
</dbReference>
<dbReference type="EMBL" id="MG807613">
    <property type="protein sequence ID" value="AYM55796.1"/>
    <property type="molecule type" value="Genomic_DNA"/>
</dbReference>
<dbReference type="Pfam" id="PF02443">
    <property type="entry name" value="Circo_capsid"/>
    <property type="match status" value="1"/>
</dbReference>
<dbReference type="EMBL" id="MK496288">
    <property type="protein sequence ID" value="QEJ66016.1"/>
    <property type="molecule type" value="Genomic_DNA"/>
</dbReference>
<evidence type="ECO:0000313" key="54">
    <source>
        <dbReference type="EMBL" id="AYM55796.1"/>
    </source>
</evidence>
<evidence type="ECO:0000313" key="48">
    <source>
        <dbReference type="EMBL" id="AXC25235.1"/>
    </source>
</evidence>
<dbReference type="GO" id="GO:0075509">
    <property type="term" value="P:endocytosis involved in viral entry into host cell"/>
    <property type="evidence" value="ECO:0007669"/>
    <property type="project" value="UniProtKB-KW"/>
</dbReference>
<dbReference type="EMBL" id="MF589124">
    <property type="protein sequence ID" value="ATG85627.1"/>
    <property type="molecule type" value="Genomic_DNA"/>
</dbReference>
<dbReference type="EMBL" id="KY354053">
    <property type="protein sequence ID" value="ASV45126.1"/>
    <property type="molecule type" value="Genomic_DNA"/>
</dbReference>
<keyword evidence="10" id="KW-1161">Viral attachment to host cell</keyword>
<reference evidence="83" key="32">
    <citation type="submission" date="2019-04" db="EMBL/GenBank/DDBJ databases">
        <authorList>
            <person name="Yue Z.X."/>
            <person name="Duo Z.X."/>
            <person name="Kun C.D."/>
            <person name="Tao Z.M."/>
        </authorList>
    </citation>
    <scope>NUCLEOTIDE SEQUENCE</scope>
    <source>
        <strain evidence="83">SX2018</strain>
    </source>
</reference>
<dbReference type="Gene3D" id="2.60.120.950">
    <property type="entry name" value="Circovirus capsid protein"/>
    <property type="match status" value="1"/>
</dbReference>
<dbReference type="GO" id="GO:0019069">
    <property type="term" value="P:viral capsid assembly"/>
    <property type="evidence" value="ECO:0007669"/>
    <property type="project" value="InterPro"/>
</dbReference>
<dbReference type="GO" id="GO:0043657">
    <property type="term" value="C:host cell"/>
    <property type="evidence" value="ECO:0007669"/>
    <property type="project" value="GOC"/>
</dbReference>
<evidence type="ECO:0000313" key="65">
    <source>
        <dbReference type="EMBL" id="QCO90856.1"/>
    </source>
</evidence>
<dbReference type="EMBL" id="MK033239">
    <property type="protein sequence ID" value="QCO90888.1"/>
    <property type="molecule type" value="Genomic_DNA"/>
</dbReference>
<reference evidence="35" key="10">
    <citation type="submission" date="2017-08" db="EMBL/GenBank/DDBJ databases">
        <title>Multiplex real time PCR for differential detection of porcine circovirus 2 (PCV2) and PCV3.</title>
        <authorList>
            <person name="Kim H.-R."/>
            <person name="Park Y.-R."/>
            <person name="Lim D.-R."/>
            <person name="Lyoo Y.S."/>
            <person name="Park C.-K."/>
            <person name="Lee K.-K."/>
            <person name="Kim S.-H."/>
            <person name="Park M.-J."/>
        </authorList>
    </citation>
    <scope>NUCLEOTIDE SEQUENCE [LARGE SCALE GENOMIC DNA]</scope>
    <source>
        <strain evidence="35">PCK3-1703</strain>
    </source>
</reference>
<reference evidence="59" key="22">
    <citation type="submission" date="2018-04" db="EMBL/GenBank/DDBJ databases">
        <title>The epidemic status and genetic characteristic of porcine circovirus 3 based on oral fluids of pigs in Henan, China.</title>
        <authorList>
            <person name="Guo Z."/>
        </authorList>
    </citation>
    <scope>NUCLEOTIDE SEQUENCE</scope>
    <source>
        <strain evidence="59">HeNLY-8</strain>
        <strain evidence="62">HeNYS-4</strain>
        <strain evidence="60">HeNYS-6</strain>
        <strain evidence="61">HeNYS-7</strain>
    </source>
</reference>
<dbReference type="EMBL" id="MH603548">
    <property type="protein sequence ID" value="QEQ92544.1"/>
    <property type="molecule type" value="Genomic_DNA"/>
</dbReference>
<comment type="subunit">
    <text evidence="15">Homomultimer. Assembles in the nucleus, presumably in an immature form, then migrates to the cytoplasm once assembled as mature virion. Interacts with Rep; this interaction relocates Rep into the nucleus.</text>
</comment>
<keyword evidence="8" id="KW-0945">Host-virus interaction</keyword>
<dbReference type="EMBL" id="MF631804">
    <property type="protein sequence ID" value="AXC25235.1"/>
    <property type="molecule type" value="Genomic_DNA"/>
</dbReference>
<evidence type="ECO:0000313" key="36">
    <source>
        <dbReference type="EMBL" id="ATG85600.1"/>
    </source>
</evidence>
<evidence type="ECO:0000313" key="28">
    <source>
        <dbReference type="EMBL" id="ASV45127.1"/>
    </source>
</evidence>
<dbReference type="EMBL" id="MN583575">
    <property type="protein sequence ID" value="QGX90143.1"/>
    <property type="molecule type" value="Genomic_DNA"/>
</dbReference>
<dbReference type="InterPro" id="IPR003383">
    <property type="entry name" value="Circovirus_capsid"/>
</dbReference>
<evidence type="ECO:0000313" key="25">
    <source>
        <dbReference type="EMBL" id="ASV45120.1"/>
    </source>
</evidence>
<evidence type="ECO:0000313" key="84">
    <source>
        <dbReference type="EMBL" id="QGX90143.1"/>
    </source>
</evidence>
<dbReference type="SMR" id="A0A1C9HKD7"/>
<evidence type="ECO:0000313" key="67">
    <source>
        <dbReference type="EMBL" id="QCO90875.1"/>
    </source>
</evidence>
<proteinExistence type="inferred from homology"/>
<dbReference type="EMBL" id="KY354038">
    <property type="protein sequence ID" value="APW77757.1"/>
    <property type="molecule type" value="Genomic_DNA"/>
</dbReference>
<dbReference type="EMBL" id="MG765473">
    <property type="protein sequence ID" value="AVR52701.1"/>
    <property type="molecule type" value="Genomic_DNA"/>
</dbReference>
<reference evidence="90" key="38">
    <citation type="submission" date="2020-09" db="EMBL/GenBank/DDBJ databases">
        <title>Cloning of Capsid Gene in Porcine Circovirus Type 3 and Its Preliminary Immunization to Mice.</title>
        <authorList>
            <person name="Wang Y."/>
            <person name="Li X."/>
            <person name="Zhou S."/>
            <person name="Rui X."/>
            <person name="Gao Y."/>
        </authorList>
    </citation>
    <scope>NUCLEOTIDE SEQUENCE</scope>
    <source>
        <strain evidence="90">HB-BD-1911</strain>
    </source>
</reference>
<dbReference type="Proteomes" id="UP000288534">
    <property type="component" value="Genome"/>
</dbReference>
<evidence type="ECO:0000313" key="46">
    <source>
        <dbReference type="EMBL" id="AWW02999.1"/>
    </source>
</evidence>
<feature type="region of interest" description="Disordered" evidence="16">
    <location>
        <begin position="1"/>
        <end position="22"/>
    </location>
</feature>
<dbReference type="Proteomes" id="UP000288008">
    <property type="component" value="Segment"/>
</dbReference>
<reference evidence="41" key="18">
    <citation type="journal article" date="2018" name="Virol. J.">
        <title>Full genome characterization of porcine circovirus type 3 isolates reveals the existence of two distinct groups of virus strains.</title>
        <authorList>
            <person name="Fux R."/>
            <person name="Sockler C."/>
            <person name="Link E.K."/>
            <person name="Renken C."/>
            <person name="Krejci R."/>
            <person name="Sutter G."/>
            <person name="Ritzmann M."/>
            <person name="Eddicks M."/>
        </authorList>
    </citation>
    <scope>NUCLEOTIDE SEQUENCE [LARGE SCALE GENOMIC DNA]</scope>
    <source>
        <strain evidence="41">DE41.16</strain>
    </source>
</reference>
<accession>A0A1C9HKD7</accession>
<dbReference type="EMBL" id="MH603536">
    <property type="protein sequence ID" value="QEQ92520.1"/>
    <property type="molecule type" value="Genomic_DNA"/>
</dbReference>
<evidence type="ECO:0000313" key="40">
    <source>
        <dbReference type="EMBL" id="ATX75168.1"/>
    </source>
</evidence>
<reference evidence="87" key="36">
    <citation type="submission" date="2019-12" db="EMBL/GenBank/DDBJ databases">
        <authorList>
            <person name="Ha Z."/>
            <person name="Li J."/>
            <person name="Xie C."/>
            <person name="Yu C."/>
            <person name="Lu H."/>
            <person name="Jin N."/>
        </authorList>
    </citation>
    <scope>NUCLEOTIDE SEQUENCE</scope>
    <source>
        <strain evidence="87">PCV3/CN/GX/GX12/2018</strain>
    </source>
</reference>
<evidence type="ECO:0000313" key="45">
    <source>
        <dbReference type="EMBL" id="AVW85488.1"/>
    </source>
</evidence>
<dbReference type="EMBL" id="KY075994">
    <property type="protein sequence ID" value="ARD71109.1"/>
    <property type="molecule type" value="Genomic_DNA"/>
</dbReference>
<dbReference type="EMBL" id="KY924474">
    <property type="protein sequence ID" value="AVV68421.1"/>
    <property type="molecule type" value="Genomic_DNA"/>
</dbReference>
<reference evidence="86" key="34">
    <citation type="submission" date="2019-09" db="EMBL/GenBank/DDBJ databases">
        <authorList>
            <person name="Yin F.G."/>
            <person name="Lan R."/>
            <person name="Zeng H.C."/>
            <person name="Yang C."/>
            <person name="Wang M.X."/>
            <person name="Wang C.X."/>
            <person name="Yang H.R."/>
        </authorList>
    </citation>
    <scope>NUCLEOTIDE SEQUENCE</scope>
    <source>
        <strain evidence="86">LF2018-YN</strain>
    </source>
</reference>
<dbReference type="EMBL" id="MK058528">
    <property type="protein sequence ID" value="QCR70255.1"/>
    <property type="molecule type" value="Genomic_DNA"/>
</dbReference>
<evidence type="ECO:0000313" key="69">
    <source>
        <dbReference type="EMBL" id="QCR70255.1"/>
    </source>
</evidence>
<keyword evidence="11" id="KW-0946">Virion</keyword>
<evidence type="ECO:0000313" key="60">
    <source>
        <dbReference type="EMBL" id="QAB45029.1"/>
    </source>
</evidence>
<reference evidence="43" key="6">
    <citation type="submission" date="2017-04" db="EMBL/GenBank/DDBJ databases">
        <authorList>
            <person name="Afonso C.L."/>
            <person name="Miller P.J."/>
            <person name="Scott M.A."/>
            <person name="Spackman E."/>
            <person name="Goraichik I."/>
            <person name="Dimitrov K.M."/>
            <person name="Suarez D.L."/>
            <person name="Swayne D.E."/>
        </authorList>
    </citation>
    <scope>NUCLEOTIDE SEQUENCE</scope>
    <source>
        <strain evidence="44">PCV3-CN/FuJian-1215-2016</strain>
        <strain evidence="43">PCV3-CN/FuJian-512-2016</strain>
    </source>
</reference>
<evidence type="ECO:0000256" key="3">
    <source>
        <dbReference type="ARBA" id="ARBA00010301"/>
    </source>
</evidence>
<reference evidence="58" key="23">
    <citation type="submission" date="2018-05" db="EMBL/GenBank/DDBJ databases">
        <authorList>
            <person name="He B."/>
        </authorList>
    </citation>
    <scope>NUCLEOTIDE SEQUENCE</scope>
    <source>
        <strain evidence="58">PCV3_CN_Jiangxi0114_2016</strain>
    </source>
</reference>
<evidence type="ECO:0000313" key="53">
    <source>
        <dbReference type="EMBL" id="AYC07643.1"/>
    </source>
</evidence>
<dbReference type="Proteomes" id="UP000288441">
    <property type="component" value="Genome"/>
</dbReference>
<reference evidence="48" key="11">
    <citation type="submission" date="2017-08" db="EMBL/GenBank/DDBJ databases">
        <title>The prevalence and genetic characteristics of porcine circovirus type 2 and 3 in Korea.</title>
        <authorList>
            <person name="Kim S.-C."/>
            <person name="Nazki S."/>
            <person name="Kwon S."/>
            <person name="Juhng J.-H."/>
            <person name="Mun K.-H."/>
            <person name="Jeon D.-Y."/>
            <person name="Jeong C.-G."/>
            <person name="Khatun A."/>
            <person name="Kang S.-J."/>
            <person name="Kim W.-I."/>
        </authorList>
    </citation>
    <scope>NUCLEOTIDE SEQUENCE</scope>
    <source>
        <strain evidence="48">CBNU-VDC160984</strain>
    </source>
</reference>
<dbReference type="EMBL" id="MH184566">
    <property type="protein sequence ID" value="QAB45030.1"/>
    <property type="molecule type" value="Genomic_DNA"/>
</dbReference>
<dbReference type="EMBL" id="KY354068">
    <property type="protein sequence ID" value="ASV45141.1"/>
    <property type="molecule type" value="Genomic_DNA"/>
</dbReference>
<dbReference type="EMBL" id="MH636587">
    <property type="protein sequence ID" value="QBO54034.1"/>
    <property type="molecule type" value="Genomic_DNA"/>
</dbReference>
<dbReference type="EMBL" id="KY354070">
    <property type="protein sequence ID" value="ASV45143.1"/>
    <property type="molecule type" value="Genomic_DNA"/>
</dbReference>
<evidence type="ECO:0000313" key="83">
    <source>
        <dbReference type="EMBL" id="QFR98610.1"/>
    </source>
</evidence>
<evidence type="ECO:0000313" key="66">
    <source>
        <dbReference type="EMBL" id="QCO90865.1"/>
    </source>
</evidence>
<dbReference type="EMBL" id="MN703739">
    <property type="protein sequence ID" value="QNC44030.1"/>
    <property type="molecule type" value="Genomic_DNA"/>
</dbReference>
<evidence type="ECO:0000313" key="18">
    <source>
        <dbReference type="EMBL" id="APW77757.1"/>
    </source>
</evidence>
<dbReference type="Proteomes" id="UP000288453">
    <property type="component" value="Segment"/>
</dbReference>
<evidence type="ECO:0000313" key="44">
    <source>
        <dbReference type="EMBL" id="AVV68421.1"/>
    </source>
</evidence>
<dbReference type="EMBL" id="MH184565">
    <property type="protein sequence ID" value="QAB45029.1"/>
    <property type="molecule type" value="Genomic_DNA"/>
</dbReference>
<reference evidence="46" key="17">
    <citation type="journal article" date="2018" name="Transbound. Emerg. Dis.">
        <title>Retrospective study of porcine circovirus 3 infection in China.</title>
        <authorList>
            <person name="Sun J."/>
            <person name="Wei L."/>
            <person name="Lu Z."/>
            <person name="Mi S."/>
            <person name="Bao F."/>
            <person name="Guo H."/>
            <person name="Tu C."/>
            <person name="Zhu Y."/>
            <person name="Gong W."/>
        </authorList>
    </citation>
    <scope>NUCLEOTIDE SEQUENCE</scope>
    <source>
        <strain evidence="46">JL11-1996</strain>
    </source>
</reference>
<dbReference type="EMBL" id="MH603546">
    <property type="protein sequence ID" value="QEQ92540.1"/>
    <property type="molecule type" value="Genomic_DNA"/>
</dbReference>
<evidence type="ECO:0000313" key="72">
    <source>
        <dbReference type="EMBL" id="QCW64068.1"/>
    </source>
</evidence>
<reference evidence="69" key="26">
    <citation type="submission" date="2018-10" db="EMBL/GenBank/DDBJ databases">
        <title>Complete genome sequence of a porcine circovirus type 3 isolated from the lung of an 8-day-old piglet in the United States.</title>
        <authorList>
            <person name="Mora-Diaz J.C."/>
            <person name="Arruda B."/>
            <person name="Schwartz K."/>
            <person name="Shen H."/>
            <person name="Li G."/>
            <person name="Gimenez-Lirola L."/>
        </authorList>
    </citation>
    <scope>NUCLEOTIDE SEQUENCE</scope>
    <source>
        <strain evidence="69">PCV3/USA/MO/ISU27734/2018</strain>
    </source>
</reference>
<evidence type="ECO:0000313" key="42">
    <source>
        <dbReference type="EMBL" id="AVR52701.1"/>
    </source>
</evidence>
<evidence type="ECO:0000313" key="50">
    <source>
        <dbReference type="EMBL" id="AXZ78400.1"/>
    </source>
</evidence>
<evidence type="ECO:0000313" key="63">
    <source>
        <dbReference type="EMBL" id="QBO54034.1"/>
    </source>
</evidence>
<dbReference type="EMBL" id="MK347414">
    <property type="protein sequence ID" value="QCO76485.1"/>
    <property type="molecule type" value="Genomic_DNA"/>
</dbReference>
<evidence type="ECO:0000256" key="15">
    <source>
        <dbReference type="ARBA" id="ARBA00046863"/>
    </source>
</evidence>
<reference evidence="24" key="5">
    <citation type="submission" date="2017-04" db="EMBL/GenBank/DDBJ databases">
        <title>Detection of a novel circovirus PCV3 in swine abortion fetus.</title>
        <authorList>
            <person name="Ge F."/>
            <person name="Li X."/>
            <person name="Liu J."/>
        </authorList>
    </citation>
    <scope>NUCLEOTIDE SEQUENCE [LARGE SCALE GENOMIC DNA]</scope>
    <source>
        <strain evidence="24">CHN_Shanghai_0706_2016</strain>
    </source>
</reference>
<dbReference type="EMBL" id="MW027647">
    <property type="protein sequence ID" value="QYL71097.1"/>
    <property type="molecule type" value="Genomic_DNA"/>
</dbReference>
<dbReference type="GO" id="GO:0039615">
    <property type="term" value="C:T=1 icosahedral viral capsid"/>
    <property type="evidence" value="ECO:0007669"/>
    <property type="project" value="UniProtKB-KW"/>
</dbReference>
<evidence type="ECO:0000313" key="58">
    <source>
        <dbReference type="EMBL" id="QAA95743.1"/>
    </source>
</evidence>
<evidence type="ECO:0000256" key="13">
    <source>
        <dbReference type="ARBA" id="ARBA00023125"/>
    </source>
</evidence>
<evidence type="ECO:0000313" key="29">
    <source>
        <dbReference type="EMBL" id="ASV45131.1"/>
    </source>
</evidence>
<keyword evidence="14" id="KW-1160">Virus entry into host cell</keyword>
<evidence type="ECO:0000256" key="12">
    <source>
        <dbReference type="ARBA" id="ARBA00022890"/>
    </source>
</evidence>
<dbReference type="Proteomes" id="UP000286986">
    <property type="component" value="Segment"/>
</dbReference>
<evidence type="ECO:0000313" key="26">
    <source>
        <dbReference type="EMBL" id="ASV45125.1"/>
    </source>
</evidence>
<dbReference type="Proteomes" id="UP000287288">
    <property type="component" value="Segment"/>
</dbReference>
<evidence type="ECO:0000256" key="5">
    <source>
        <dbReference type="ARBA" id="ARBA00022524"/>
    </source>
</evidence>
<reference evidence="42" key="19">
    <citation type="journal article" date="2018" name="Virus Genes">
        <title>Detection and genetic characterisation of porcine circovirus 3 from pigs in Sweden.</title>
        <authorList>
            <person name="Ye X."/>
            <person name="Berg M."/>
            <person name="Fossum C."/>
            <person name="Wallgren P."/>
            <person name="Blomstrom A.L."/>
        </authorList>
    </citation>
    <scope>NUCLEOTIDE SEQUENCE [LARGE SCALE GENOMIC DNA]</scope>
    <source>
        <strain evidence="42">PCV3/SWE84/2004</strain>
    </source>
</reference>
<evidence type="ECO:0000313" key="23">
    <source>
        <dbReference type="EMBL" id="ASE06179.1"/>
    </source>
</evidence>
<dbReference type="Proteomes" id="UP000288307">
    <property type="component" value="Segment"/>
</dbReference>
<evidence type="ECO:0000256" key="11">
    <source>
        <dbReference type="ARBA" id="ARBA00022844"/>
    </source>
</evidence>
<dbReference type="Proteomes" id="UP000286977">
    <property type="component" value="Genome"/>
</dbReference>
<reference evidence="64" key="29">
    <citation type="submission" date="2018-12" db="EMBL/GenBank/DDBJ databases">
        <title>The prevalence and genetic diversity of porcine circovirus type 2 (PCV2) and type 3 (PCV3) in China from 2015 to 2018.</title>
        <authorList>
            <person name="Xia D."/>
            <person name="Huang L."/>
            <person name="Liu C."/>
        </authorList>
    </citation>
    <scope>NUCLEOTIDE SEQUENCE</scope>
    <source>
        <strain evidence="64">JL53</strain>
    </source>
</reference>
<evidence type="ECO:0000313" key="90">
    <source>
        <dbReference type="EMBL" id="QYL71097.1"/>
    </source>
</evidence>
<dbReference type="Proteomes" id="UP000287065">
    <property type="component" value="Genome"/>
</dbReference>
<dbReference type="EMBL" id="MK789682">
    <property type="protein sequence ID" value="QFR98610.1"/>
    <property type="molecule type" value="Genomic_DNA"/>
</dbReference>
<dbReference type="EMBL" id="MK496284">
    <property type="protein sequence ID" value="QEJ66008.1"/>
    <property type="molecule type" value="Genomic_DNA"/>
</dbReference>
<evidence type="ECO:0000313" key="22">
    <source>
        <dbReference type="EMBL" id="ARD71109.1"/>
    </source>
</evidence>
<comment type="subcellular location">
    <subcellularLocation>
        <location evidence="1">Host nucleus</location>
    </subcellularLocation>
    <subcellularLocation>
        <location evidence="2">Virion</location>
    </subcellularLocation>
</comment>
<dbReference type="EMBL" id="MG014372">
    <property type="protein sequence ID" value="AVA16986.1"/>
    <property type="molecule type" value="Genomic_DNA"/>
</dbReference>
<evidence type="ECO:0000313" key="56">
    <source>
        <dbReference type="EMBL" id="AYS80476.1"/>
    </source>
</evidence>
<evidence type="ECO:0000313" key="35">
    <source>
        <dbReference type="EMBL" id="ASZ84401.1"/>
    </source>
</evidence>
<evidence type="ECO:0000313" key="79">
    <source>
        <dbReference type="EMBL" id="QEQ92544.1"/>
    </source>
</evidence>
<evidence type="ECO:0000313" key="55">
    <source>
        <dbReference type="EMBL" id="AYS80474.1"/>
    </source>
</evidence>
<reference evidence="39" key="13">
    <citation type="submission" date="2017-09" db="EMBL/GenBank/DDBJ databases">
        <authorList>
            <person name="Ehlers B."/>
            <person name="Leendertz F.H."/>
        </authorList>
    </citation>
    <scope>NUCLEOTIDE SEQUENCE</scope>
    <source>
        <strain evidence="39">CHN/Guizhou/GYKY-01/2017215</strain>
    </source>
</reference>
<evidence type="ECO:0000313" key="47">
    <source>
        <dbReference type="EMBL" id="AWX35447.1"/>
    </source>
</evidence>
<dbReference type="GO" id="GO:0042025">
    <property type="term" value="C:host cell nucleus"/>
    <property type="evidence" value="ECO:0007669"/>
    <property type="project" value="UniProtKB-SubCell"/>
</dbReference>
<name>A0A1C9HKD7_9CIRC</name>
<dbReference type="Proteomes" id="UP000288553">
    <property type="component" value="Segment"/>
</dbReference>
<dbReference type="EMBL" id="MN517986">
    <property type="protein sequence ID" value="QLI60647.1"/>
    <property type="molecule type" value="Genomic_DNA"/>
</dbReference>
<evidence type="ECO:0000313" key="49">
    <source>
        <dbReference type="EMBL" id="AXZ78390.1"/>
    </source>
</evidence>
<keyword evidence="5" id="KW-1163">Viral penetration into host nucleus</keyword>
<dbReference type="GO" id="GO:0003677">
    <property type="term" value="F:DNA binding"/>
    <property type="evidence" value="ECO:0007669"/>
    <property type="project" value="UniProtKB-KW"/>
</dbReference>
<keyword evidence="9" id="KW-1162">Viral penetration into host cytoplasm</keyword>
<evidence type="ECO:0000313" key="73">
    <source>
        <dbReference type="EMBL" id="QEJ66008.1"/>
    </source>
</evidence>
<dbReference type="EMBL" id="MF589129">
    <property type="protein sequence ID" value="ATG85632.1"/>
    <property type="molecule type" value="Genomic_DNA"/>
</dbReference>
<evidence type="ECO:0000256" key="16">
    <source>
        <dbReference type="SAM" id="MobiDB-lite"/>
    </source>
</evidence>
<dbReference type="EMBL" id="MK178297">
    <property type="protein sequence ID" value="QCW64032.1"/>
    <property type="molecule type" value="Genomic_DNA"/>
</dbReference>
<reference evidence="36" key="9">
    <citation type="submission" date="2017-08" db="EMBL/GenBank/DDBJ databases">
        <title>Insights into the epidemic characteristics and evolutionary history of the novel porcine circovirus type 3 in southern China.</title>
        <authorList>
            <person name="Fu X."/>
            <person name="Fang B."/>
            <person name="Ma J."/>
            <person name="Liu Y."/>
            <person name="Zhou P."/>
            <person name="Jia K."/>
            <person name="Zhang G."/>
        </authorList>
    </citation>
    <scope>NUCLEOTIDE SEQUENCE</scope>
    <source>
        <strain evidence="36">PCV3/CN/Guangdong-HY1/2016</strain>
        <strain evidence="37">PCV3/CN/Hunan-B8/2016</strain>
        <strain evidence="38">PCV3/CN/Hunan-XHD2/2016</strain>
    </source>
</reference>
<reference evidence="70" key="28">
    <citation type="submission" date="2018-10" db="EMBL/GenBank/DDBJ databases">
        <authorList>
            <person name="Ha Z."/>
            <person name="Lu H.J."/>
        </authorList>
    </citation>
    <scope>NUCLEOTIDE SEQUENCE</scope>
    <source>
        <strain evidence="70">PCV3-CN-HLJ11-2018</strain>
        <strain evidence="71">PCV3-CN-JL14-2018</strain>
        <strain evidence="72">PCV3-CN-JL28-2018</strain>
    </source>
</reference>
<dbReference type="Proteomes" id="UP000287937">
    <property type="component" value="Segment"/>
</dbReference>
<dbReference type="EMBL" id="MF063070">
    <property type="protein sequence ID" value="AVW85488.1"/>
    <property type="molecule type" value="Genomic_DNA"/>
</dbReference>
<evidence type="ECO:0000313" key="86">
    <source>
        <dbReference type="EMBL" id="QLI60647.1"/>
    </source>
</evidence>
<dbReference type="EMBL" id="KY075992">
    <property type="protein sequence ID" value="ARD71105.1"/>
    <property type="molecule type" value="Genomic_DNA"/>
</dbReference>
<dbReference type="Proteomes" id="UP000288368">
    <property type="component" value="Segment"/>
</dbReference>
<evidence type="ECO:0000313" key="43">
    <source>
        <dbReference type="EMBL" id="AVV68417.1"/>
    </source>
</evidence>
<evidence type="ECO:0000313" key="89">
    <source>
        <dbReference type="EMBL" id="QNC44042.1"/>
    </source>
</evidence>
<dbReference type="Proteomes" id="UP000286817">
    <property type="component" value="Segment"/>
</dbReference>
<protein>
    <submittedName>
        <fullName evidence="64 82">Cap</fullName>
    </submittedName>
    <submittedName>
        <fullName evidence="17">Capsid protein</fullName>
    </submittedName>
</protein>
<evidence type="ECO:0000313" key="80">
    <source>
        <dbReference type="EMBL" id="QEQ92548.1"/>
    </source>
</evidence>
<reference evidence="82" key="31">
    <citation type="submission" date="2019-02" db="EMBL/GenBank/DDBJ databases">
        <title>Genetic diversity of porcine circovirus type 3 in Xinjiang China.</title>
        <authorList>
            <person name="Mengfan Q."/>
            <person name="Jun Q."/>
            <person name="Qinglin M."/>
            <person name="Lulu T."/>
            <person name="Kuojun C."/>
            <person name="Caichao Z."/>
        </authorList>
    </citation>
    <scope>NUCLEOTIDE SEQUENCE</scope>
    <source>
        <strain evidence="82">CN/Xinjiang-AK16/2018</strain>
    </source>
</reference>
<keyword evidence="4" id="KW-1140">T=1 icosahedral capsid protein</keyword>
<dbReference type="EMBL" id="MH184548">
    <property type="protein sequence ID" value="QAB45012.1"/>
    <property type="molecule type" value="Genomic_DNA"/>
</dbReference>
<dbReference type="EMBL" id="MG650179">
    <property type="protein sequence ID" value="AWW02999.1"/>
    <property type="molecule type" value="Genomic_DNA"/>
</dbReference>
<dbReference type="EMBL" id="MK058529">
    <property type="protein sequence ID" value="QCR70257.1"/>
    <property type="molecule type" value="Genomic_DNA"/>
</dbReference>
<reference evidence="55" key="15">
    <citation type="journal article" date="2018" name="BMC Vet. Res.">
        <title>Molecular detection and genomic characterization of porcine circovirus 3 in pigs from Northeast China.</title>
        <authorList>
            <person name="Ha Z."/>
            <person name="Xie C.Z."/>
            <person name="Li J.F."/>
            <person name="Wen S.B."/>
            <person name="Zhang K.L."/>
            <person name="Nan F.L."/>
            <person name="Zhang H."/>
            <person name="Guo Y.C."/>
            <person name="Wang W."/>
            <person name="Lu H.J."/>
            <person name="Jin N.Y."/>
        </authorList>
    </citation>
    <scope>NUCLEOTIDE SEQUENCE [LARGE SCALE GENOMIC DNA]</scope>
    <source>
        <strain evidence="55">PCV3-CN2018HLG-3</strain>
        <strain evidence="56">PCV3-CN2018HLG-4</strain>
        <strain evidence="57">PCV3-CN2018HLG-5</strain>
    </source>
</reference>
<comment type="similarity">
    <text evidence="3">Belongs to the circoviridae capsid protein family.</text>
</comment>
<dbReference type="EMBL" id="KY354072">
    <property type="protein sequence ID" value="ASV45145.1"/>
    <property type="molecule type" value="Genomic_DNA"/>
</dbReference>
<reference evidence="88" key="37">
    <citation type="journal article" date="2020" name="Vet.">
        <title>Porcine circovirus 3 in cattle in Shandong province of China: a retrospective study from 2011 to 2018.</title>
        <authorList>
            <person name="Li Y."/>
            <person name="Ma Z."/>
            <person name="Liu M."/>
            <person name="Cao L."/>
            <person name="Zhang J."/>
            <person name="Jiao Q."/>
            <person name="Meng F."/>
            <person name="Tong Z."/>
            <person name="Hu S."/>
            <person name="Jiang Z."/>
            <person name="Yang Y."/>
            <person name="Li B."/>
            <person name="Liu S."/>
        </authorList>
    </citation>
    <scope>NUCLEOTIDE SEQUENCE</scope>
    <source>
        <strain evidence="89">CN/SDHZ-2/2018</strain>
        <strain evidence="88">CN/SDQD-15/2016</strain>
    </source>
</reference>
<sequence length="214" mass="25453">MRHRAIFRRRPRPRRRRRHRRRYARRRLFIRRPTAGTYYTKKYSTMNVISVGTPQNNKPWHANHFITRLNEWETAISFEYYKILKMKVTLSPVISPAQQTKTMFGHTAIDLDGAWTTNTWLQDDPYAESSTRKVMTSKKKHSRYFTPKPILAGTTSAHPGQSLFFFSRPTPWLNTYDPTVQWGALLWSIYVPEKTGMTDFYGTKEVWIRYKSVL</sequence>
<dbReference type="EMBL" id="MH277109">
    <property type="protein sequence ID" value="AYS80474.1"/>
    <property type="molecule type" value="Genomic_DNA"/>
</dbReference>
<dbReference type="GO" id="GO:0019062">
    <property type="term" value="P:virion attachment to host cell"/>
    <property type="evidence" value="ECO:0007669"/>
    <property type="project" value="UniProtKB-KW"/>
</dbReference>
<evidence type="ECO:0000313" key="82">
    <source>
        <dbReference type="EMBL" id="QFG76245.1"/>
    </source>
</evidence>
<dbReference type="EMBL" id="KY354071">
    <property type="protein sequence ID" value="ASV45144.1"/>
    <property type="molecule type" value="Genomic_DNA"/>
</dbReference>
<dbReference type="EMBL" id="MG013489">
    <property type="protein sequence ID" value="ATU89321.1"/>
    <property type="molecule type" value="Genomic_DNA"/>
</dbReference>
<reference evidence="47" key="12">
    <citation type="submission" date="2017-08" db="EMBL/GenBank/DDBJ databases">
        <authorList>
            <person name="de Groot N.N."/>
        </authorList>
    </citation>
    <scope>NUCLEOTIDE SEQUENCE</scope>
    <source>
        <strain evidence="47">HB-1/2016</strain>
    </source>
</reference>
<evidence type="ECO:0000256" key="4">
    <source>
        <dbReference type="ARBA" id="ARBA00022431"/>
    </source>
</evidence>
<evidence type="ECO:0000313" key="64">
    <source>
        <dbReference type="EMBL" id="QCO76485.1"/>
    </source>
</evidence>
<reference evidence="23" key="16">
    <citation type="journal article" date="2018" name="Transbound. Emerg. Dis.">
        <title>The detection of porcine circovirus 3 in Guangxi, China.</title>
        <authorList>
            <person name="Wen S."/>
            <person name="Sun W."/>
            <person name="Li Z."/>
            <person name="Zhuang X."/>
            <person name="Zhao G."/>
            <person name="Xie C."/>
            <person name="Zheng M."/>
            <person name="Jing J."/>
            <person name="Xiao P."/>
            <person name="Wang M."/>
            <person name="Han J."/>
            <person name="Ren J."/>
            <person name="Liu H."/>
            <person name="Lu H."/>
            <person name="Jin N."/>
        </authorList>
    </citation>
    <scope>NUCLEOTIDE SEQUENCE [LARGE SCALE GENOMIC DNA]</scope>
    <source>
        <strain evidence="23">PCV3-China/GX2016-3</strain>
    </source>
</reference>
<evidence type="ECO:0000313" key="70">
    <source>
        <dbReference type="EMBL" id="QCW64032.1"/>
    </source>
</evidence>
<evidence type="ECO:0000313" key="32">
    <source>
        <dbReference type="EMBL" id="ASV45143.1"/>
    </source>
</evidence>
<evidence type="ECO:0000313" key="24">
    <source>
        <dbReference type="EMBL" id="ASK12127.1"/>
    </source>
</evidence>
<evidence type="ECO:0000313" key="88">
    <source>
        <dbReference type="EMBL" id="QNC44030.1"/>
    </source>
</evidence>
<reference evidence="75" key="25">
    <citation type="submission" date="2018-07" db="EMBL/GenBank/DDBJ databases">
        <title>Full-length genome sequences of thirty-three Porcine Circovirus Type 3 strains in North America.</title>
        <authorList>
            <person name="Wang Y."/>
            <person name="Zheng W."/>
            <person name="Yuan F."/>
            <person name="Noll L.W."/>
            <person name="Porter E.G."/>
            <person name="Peddireddi L."/>
            <person name="Bai J."/>
        </authorList>
    </citation>
    <scope>NUCLEOTIDE SEQUENCE</scope>
    <source>
        <strain evidence="75">KSU-IL-2017-PCV3-7</strain>
        <strain evidence="76">KSU-KS-2017-PCV3-16</strain>
        <strain evidence="77">KSU-KS-2017-PCV3-38</strain>
        <strain evidence="78">KSU-KS-2017-PCV3-39</strain>
        <strain evidence="79">KSU-KS-2017-PCV3-43</strain>
        <strain evidence="81">KSU-KS-2017-PCV3-54</strain>
        <strain evidence="80">KSU-MO-2017-PCV3-45</strain>
    </source>
</reference>
<evidence type="ECO:0000313" key="85">
    <source>
        <dbReference type="EMBL" id="QHU76889.1"/>
    </source>
</evidence>
<dbReference type="EMBL" id="KY924472">
    <property type="protein sequence ID" value="AVV68417.1"/>
    <property type="molecule type" value="Genomic_DNA"/>
</dbReference>
<evidence type="ECO:0000313" key="75">
    <source>
        <dbReference type="EMBL" id="QEQ92520.1"/>
    </source>
</evidence>
<evidence type="ECO:0000256" key="1">
    <source>
        <dbReference type="ARBA" id="ARBA00004147"/>
    </source>
</evidence>
<evidence type="ECO:0000313" key="61">
    <source>
        <dbReference type="EMBL" id="QAB45030.1"/>
    </source>
</evidence>
<evidence type="ECO:0000313" key="30">
    <source>
        <dbReference type="EMBL" id="ASV45141.1"/>
    </source>
</evidence>
<dbReference type="Proteomes" id="UP000287387">
    <property type="component" value="Segment"/>
</dbReference>
<keyword evidence="12" id="KW-1164">Virus endocytosis by host</keyword>
<evidence type="ECO:0000313" key="17">
    <source>
        <dbReference type="EMBL" id="AOO87130.1"/>
    </source>
</evidence>
<keyword evidence="13" id="KW-0238">DNA-binding</keyword>
<evidence type="ECO:0000313" key="51">
    <source>
        <dbReference type="EMBL" id="AYC07637.1"/>
    </source>
</evidence>
<evidence type="ECO:0000313" key="20">
    <source>
        <dbReference type="EMBL" id="ARD71105.1"/>
    </source>
</evidence>
<reference evidence="63" key="24">
    <citation type="submission" date="2018-07" db="EMBL/GenBank/DDBJ databases">
        <title>Detection and Phylogenetic Analysis of Porcine Circovirus Type 3 Circulating in North China.</title>
        <authorList>
            <person name="Shi Q."/>
            <person name="Zuo Y."/>
            <person name="Fan J."/>
            <person name="Hou L."/>
            <person name="Yuan G."/>
            <person name="Chen S."/>
        </authorList>
    </citation>
    <scope>NUCLEOTIDE SEQUENCE</scope>
    <source>
        <strain evidence="63">PCV3/CH/HB-CD/2018</strain>
    </source>
</reference>
<evidence type="ECO:0000313" key="81">
    <source>
        <dbReference type="EMBL" id="QEQ92558.1"/>
    </source>
</evidence>
<dbReference type="EMBL" id="MN788149">
    <property type="protein sequence ID" value="QMJ15113.1"/>
    <property type="molecule type" value="Genomic_DNA"/>
</dbReference>
<dbReference type="EMBL" id="MN075132">
    <property type="protein sequence ID" value="QHU76889.1"/>
    <property type="molecule type" value="Genomic_DNA"/>
</dbReference>
<dbReference type="Proteomes" id="UP000287584">
    <property type="component" value="Segment"/>
</dbReference>
<dbReference type="Proteomes" id="UP000288668">
    <property type="component" value="Segment"/>
</dbReference>
<dbReference type="EMBL" id="MK178301">
    <property type="protein sequence ID" value="QCW64040.1"/>
    <property type="molecule type" value="Genomic_DNA"/>
</dbReference>
<dbReference type="Proteomes" id="UP000288326">
    <property type="component" value="Segment"/>
</dbReference>
<evidence type="ECO:0000313" key="39">
    <source>
        <dbReference type="EMBL" id="ATU89321.1"/>
    </source>
</evidence>
<reference evidence="73" key="30">
    <citation type="submission" date="2019-02" db="EMBL/GenBank/DDBJ databases">
        <title>Genetic Diversity and Prevalence Study of Porcine Circovirus Type 3 (PCV3) and 2 (PCV2) in the Midwest of the US during 2016-2018.</title>
        <authorList>
            <person name="Wang Y."/>
            <person name="Noll L.W."/>
            <person name="Porter E."/>
            <person name="Stoy C."/>
            <person name="Zheng W."/>
            <person name="Liu X."/>
            <person name="Peddireddi L."/>
            <person name="Bai J."/>
        </authorList>
    </citation>
    <scope>NUCLEOTIDE SEQUENCE</scope>
    <source>
        <strain evidence="73">85</strain>
        <strain evidence="74">89</strain>
    </source>
</reference>
<evidence type="ECO:0000256" key="10">
    <source>
        <dbReference type="ARBA" id="ARBA00022804"/>
    </source>
</evidence>
<evidence type="ECO:0000313" key="78">
    <source>
        <dbReference type="EMBL" id="QEQ92540.1"/>
    </source>
</evidence>
<dbReference type="EMBL" id="MK178315">
    <property type="protein sequence ID" value="QCW64068.1"/>
    <property type="molecule type" value="Genomic_DNA"/>
</dbReference>
<dbReference type="Proteomes" id="UP000287012">
    <property type="component" value="Segment"/>
</dbReference>
<dbReference type="EMBL" id="MK562412">
    <property type="protein sequence ID" value="QFG76245.1"/>
    <property type="molecule type" value="Genomic_DNA"/>
</dbReference>
<keyword evidence="6" id="KW-0167">Capsid protein</keyword>
<reference evidence="18" key="3">
    <citation type="submission" date="2016-12" db="EMBL/GenBank/DDBJ databases">
        <title>Genetic variation analysis of novel porcine circovirus type 3 in China, 2016.</title>
        <authorList>
            <person name="Ku X."/>
            <person name="Chen F."/>
            <person name="Li P."/>
            <person name="Wang Y."/>
            <person name="Yu X."/>
            <person name="Fan S."/>
            <person name="He Q."/>
        </authorList>
    </citation>
    <scope>NUCLEOTIDE SEQUENCE</scope>
    <source>
        <strain evidence="18">CN/Hubei-610/2016</strain>
        <strain evidence="19">CN/Hubei-618/2016</strain>
        <strain evidence="26">PCV3/CN/Chongqing-18/2016</strain>
        <strain evidence="27">PCV3/CN/Chongqing-20/2016</strain>
        <strain evidence="30">PCV3/CN/Hubei-57/2016</strain>
        <strain evidence="31">PCV3/CN/Hubei-58/2016</strain>
        <strain evidence="32">PCV3/CN/Hubei-59/2016</strain>
        <strain evidence="33">PCV3/CN/Hubei-60/2016</strain>
        <strain evidence="34">PCV3/CN/Hubei-61/2016</strain>
        <strain evidence="28">PCV3/CN/Hunan-22/2016</strain>
        <strain evidence="29">PCV3/CN/Jiangxi-29/2016</strain>
        <strain evidence="25">PCV3/CN/Liaoning-12/2016</strain>
    </source>
</reference>
<evidence type="ECO:0000256" key="6">
    <source>
        <dbReference type="ARBA" id="ARBA00022561"/>
    </source>
</evidence>
<evidence type="ECO:0000313" key="52">
    <source>
        <dbReference type="EMBL" id="AYC07638.1"/>
    </source>
</evidence>
<dbReference type="EMBL" id="KX778720">
    <property type="protein sequence ID" value="AOO87130.1"/>
    <property type="molecule type" value="Genomic_DNA"/>
</dbReference>
<evidence type="ECO:0000313" key="34">
    <source>
        <dbReference type="EMBL" id="ASV45145.1"/>
    </source>
</evidence>
<dbReference type="EMBL" id="MH603539">
    <property type="protein sequence ID" value="QEQ92526.1"/>
    <property type="molecule type" value="Genomic_DNA"/>
</dbReference>
<reference evidence="85" key="33">
    <citation type="submission" date="2019-06" db="EMBL/GenBank/DDBJ databases">
        <authorList>
            <person name="Xu Q."/>
        </authorList>
    </citation>
    <scope>NUCLEOTIDE SEQUENCE</scope>
    <source>
        <strain evidence="85">FJ33</strain>
    </source>
</reference>
<dbReference type="EMBL" id="MK033226">
    <property type="protein sequence ID" value="QCO90875.1"/>
    <property type="molecule type" value="Genomic_DNA"/>
</dbReference>
<dbReference type="InterPro" id="IPR038652">
    <property type="entry name" value="Circovirus_capsid_sf"/>
</dbReference>
<reference evidence="20" key="4">
    <citation type="journal article" date="2017" name="Transbound. Emerg. Dis.">
        <title>Identification and genetic characterization of porcine circovirus type 3 in China.</title>
        <authorList>
            <person name="Ku X."/>
            <person name="Chen F."/>
            <person name="Li P."/>
            <person name="Wang Y."/>
            <person name="Yu X."/>
            <person name="Fan S."/>
            <person name="Qian P."/>
            <person name="Wu M."/>
            <person name="He Q."/>
        </authorList>
    </citation>
    <scope>NUCLEOTIDE SEQUENCE [LARGE SCALE GENOMIC DNA]</scope>
    <source>
        <strain evidence="20">PCV3/CN/Chongqing-150/2016</strain>
        <strain evidence="21">PCV3/CN/Chongqing-155/2016</strain>
        <strain evidence="22">PCV3/CN/Chongqing-156/2016</strain>
    </source>
</reference>
<evidence type="ECO:0000313" key="59">
    <source>
        <dbReference type="EMBL" id="QAB45012.1"/>
    </source>
</evidence>
<reference evidence="51" key="21">
    <citation type="submission" date="2018-01" db="EMBL/GenBank/DDBJ databases">
        <authorList>
            <person name="Gaut B.S."/>
            <person name="Morton B.R."/>
            <person name="Clegg M.T."/>
            <person name="Duvall M.R."/>
        </authorList>
    </citation>
    <scope>NUCLEOTIDE SEQUENCE</scope>
    <source>
        <strain evidence="53">JS1609</strain>
        <strain evidence="52">JX161230</strain>
        <strain evidence="51">SD1701</strain>
    </source>
</reference>
<gene>
    <name evidence="25" type="primary">cap</name>
    <name evidence="51" type="synonym">Cap</name>
    <name evidence="18" type="synonym">ORF2</name>
</gene>
<reference evidence="45" key="7">
    <citation type="submission" date="2017-05" db="EMBL/GenBank/DDBJ databases">
        <title>Detection of novel porcine circovirus 3 on domestic pig farms in South Korea.</title>
        <authorList>
            <person name="Kim S.-H."/>
            <person name="Park J.-Y."/>
            <person name="Lee K.-K."/>
            <person name="Park C.-K."/>
        </authorList>
    </citation>
    <scope>NUCLEOTIDE SEQUENCE [LARGE SCALE GENOMIC DNA]</scope>
    <source>
        <strain evidence="45">P1705SCYC/2017</strain>
    </source>
</reference>
<evidence type="ECO:0000256" key="8">
    <source>
        <dbReference type="ARBA" id="ARBA00022581"/>
    </source>
</evidence>
<evidence type="ECO:0000313" key="74">
    <source>
        <dbReference type="EMBL" id="QEJ66016.1"/>
    </source>
</evidence>
<dbReference type="EMBL" id="KY354039">
    <property type="protein sequence ID" value="APW77759.1"/>
    <property type="molecule type" value="Genomic_DNA"/>
</dbReference>
<dbReference type="EMBL" id="MH277111">
    <property type="protein sequence ID" value="AYS80478.1"/>
    <property type="molecule type" value="Genomic_DNA"/>
</dbReference>
<reference evidence="84" key="35">
    <citation type="submission" date="2019-10" db="EMBL/GenBank/DDBJ databases">
        <authorList>
            <person name="Saporiti V."/>
            <person name="Huerta E."/>
            <person name="Correa-Fiz F."/>
            <person name="Grosse Liesner B."/>
            <person name="Segales J."/>
            <person name="Sibila M."/>
        </authorList>
    </citation>
    <scope>NUCLEOTIDE SEQUENCE</scope>
    <source>
        <strain evidence="84">PCV-3|Italy|2018</strain>
    </source>
</reference>
<dbReference type="EMBL" id="KY354047">
    <property type="protein sequence ID" value="ASV45120.1"/>
    <property type="molecule type" value="Genomic_DNA"/>
</dbReference>
<dbReference type="GO" id="GO:0075732">
    <property type="term" value="P:viral penetration into host nucleus"/>
    <property type="evidence" value="ECO:0007669"/>
    <property type="project" value="UniProtKB-KW"/>
</dbReference>
<evidence type="ECO:0000313" key="21">
    <source>
        <dbReference type="EMBL" id="ARD71107.1"/>
    </source>
</evidence>
<dbReference type="EMBL" id="KY354058">
    <property type="protein sequence ID" value="ASV45131.1"/>
    <property type="molecule type" value="Genomic_DNA"/>
</dbReference>
<dbReference type="EMBL" id="MG770387">
    <property type="protein sequence ID" value="AYC07637.1"/>
    <property type="molecule type" value="Genomic_DNA"/>
</dbReference>
<dbReference type="EMBL" id="MG770393">
    <property type="protein sequence ID" value="AYC07643.1"/>
    <property type="molecule type" value="Genomic_DNA"/>
</dbReference>
<dbReference type="EMBL" id="MH603555">
    <property type="protein sequence ID" value="QEQ92558.1"/>
    <property type="molecule type" value="Genomic_DNA"/>
</dbReference>
<evidence type="ECO:0000256" key="14">
    <source>
        <dbReference type="ARBA" id="ARBA00023296"/>
    </source>
</evidence>
<reference evidence="17" key="1">
    <citation type="journal article" date="2016" name="Virol. J.">
        <title>Detection of a novel circovirus PCV3 in pigs with cardiac and multi-systemic inflammation.</title>
        <authorList>
            <person name="Phan T.G."/>
            <person name="Giannitti F."/>
            <person name="Rossow S."/>
            <person name="Marthaler D."/>
            <person name="Knutson T."/>
            <person name="Li L."/>
            <person name="Deng X."/>
            <person name="Resende T."/>
            <person name="Vannucci F."/>
            <person name="Delwart E."/>
        </authorList>
    </citation>
    <scope>NUCLEOTIDE SEQUENCE [LARGE SCALE GENOMIC DNA]</scope>
    <source>
        <strain evidence="17">PCV3-US/MO2015</strain>
    </source>
</reference>
<dbReference type="EMBL" id="MN703751">
    <property type="protein sequence ID" value="QNC44042.1"/>
    <property type="molecule type" value="Genomic_DNA"/>
</dbReference>
<dbReference type="EMBL" id="MH184542">
    <property type="protein sequence ID" value="QAX33352.1"/>
    <property type="molecule type" value="Genomic_DNA"/>
</dbReference>
<dbReference type="EMBL" id="KY865242">
    <property type="protein sequence ID" value="ASK12127.1"/>
    <property type="molecule type" value="Genomic_DNA"/>
</dbReference>
<keyword evidence="7" id="KW-1048">Host nucleus</keyword>
<evidence type="ECO:0000256" key="2">
    <source>
        <dbReference type="ARBA" id="ARBA00004328"/>
    </source>
</evidence>
<dbReference type="EMBL" id="MK033216">
    <property type="protein sequence ID" value="QCO90865.1"/>
    <property type="molecule type" value="Genomic_DNA"/>
</dbReference>
<dbReference type="EMBL" id="MF589102">
    <property type="protein sequence ID" value="ATG85600.1"/>
    <property type="molecule type" value="Genomic_DNA"/>
</dbReference>
<evidence type="ECO:0000256" key="9">
    <source>
        <dbReference type="ARBA" id="ARBA00022595"/>
    </source>
</evidence>